<feature type="domain" description="TPX2 C-terminal" evidence="8">
    <location>
        <begin position="221"/>
        <end position="286"/>
    </location>
</feature>
<feature type="region of interest" description="Disordered" evidence="7">
    <location>
        <begin position="41"/>
        <end position="80"/>
    </location>
</feature>
<gene>
    <name evidence="9" type="ORF">Sango_0960600</name>
</gene>
<accession>A0AAE2BYA9</accession>
<sequence>MFSDGSTLSSWRQMGRDVTGLRIDKKPSMVNVISNGTNDAAIHVSPKASPEKVETRDYEPGDHTVNDSTPDKYNKKQDAIGVQSIKRELEEKINETEARKSVGKTLSWSTKLSSGSVVDGTTIANSLEQPAPTTEDEKQTLYNKGVETNDSGVEFSPQSNDPHSPKNTEKLQPNSPSMSTKEQLLHYKNVFDEEDNCSMASSDAMSQRTTRFRVTVPVAPKFTCVDRLEKRKEFYAKLEEKHKALEKERLEHEAKVKAAIKELRKSMVYKANPVPDFYREGPPPKPELKKIPVTRAKSPKLTRRNSCGDAVKNSPKNKVLCERAARHDELLPKSHIVHEPYVA</sequence>
<protein>
    <submittedName>
        <fullName evidence="9">Protein WVD2-like 2</fullName>
    </submittedName>
</protein>
<comment type="caution">
    <text evidence="9">The sequence shown here is derived from an EMBL/GenBank/DDBJ whole genome shotgun (WGS) entry which is preliminary data.</text>
</comment>
<keyword evidence="10" id="KW-1185">Reference proteome</keyword>
<feature type="region of interest" description="Disordered" evidence="7">
    <location>
        <begin position="295"/>
        <end position="314"/>
    </location>
</feature>
<evidence type="ECO:0000256" key="7">
    <source>
        <dbReference type="SAM" id="MobiDB-lite"/>
    </source>
</evidence>
<evidence type="ECO:0000313" key="10">
    <source>
        <dbReference type="Proteomes" id="UP001289374"/>
    </source>
</evidence>
<comment type="similarity">
    <text evidence="2">Belongs to the TPX2 family.</text>
</comment>
<feature type="region of interest" description="Disordered" evidence="7">
    <location>
        <begin position="123"/>
        <end position="181"/>
    </location>
</feature>
<proteinExistence type="inferred from homology"/>
<keyword evidence="4" id="KW-0493">Microtubule</keyword>
<evidence type="ECO:0000256" key="4">
    <source>
        <dbReference type="ARBA" id="ARBA00022701"/>
    </source>
</evidence>
<dbReference type="EMBL" id="JACGWL010000005">
    <property type="protein sequence ID" value="KAK4402199.1"/>
    <property type="molecule type" value="Genomic_DNA"/>
</dbReference>
<evidence type="ECO:0000256" key="1">
    <source>
        <dbReference type="ARBA" id="ARBA00004245"/>
    </source>
</evidence>
<evidence type="ECO:0000259" key="8">
    <source>
        <dbReference type="Pfam" id="PF06886"/>
    </source>
</evidence>
<evidence type="ECO:0000313" key="9">
    <source>
        <dbReference type="EMBL" id="KAK4402199.1"/>
    </source>
</evidence>
<feature type="coiled-coil region" evidence="6">
    <location>
        <begin position="228"/>
        <end position="262"/>
    </location>
</feature>
<evidence type="ECO:0000256" key="2">
    <source>
        <dbReference type="ARBA" id="ARBA00005885"/>
    </source>
</evidence>
<reference evidence="9" key="1">
    <citation type="submission" date="2020-06" db="EMBL/GenBank/DDBJ databases">
        <authorList>
            <person name="Li T."/>
            <person name="Hu X."/>
            <person name="Zhang T."/>
            <person name="Song X."/>
            <person name="Zhang H."/>
            <person name="Dai N."/>
            <person name="Sheng W."/>
            <person name="Hou X."/>
            <person name="Wei L."/>
        </authorList>
    </citation>
    <scope>NUCLEOTIDE SEQUENCE</scope>
    <source>
        <strain evidence="9">K16</strain>
        <tissue evidence="9">Leaf</tissue>
    </source>
</reference>
<evidence type="ECO:0000256" key="3">
    <source>
        <dbReference type="ARBA" id="ARBA00022490"/>
    </source>
</evidence>
<dbReference type="InterPro" id="IPR027329">
    <property type="entry name" value="TPX2_C"/>
</dbReference>
<dbReference type="PANTHER" id="PTHR46372:SF6">
    <property type="entry name" value="PROTEIN WVD2-LIKE 1"/>
    <property type="match status" value="1"/>
</dbReference>
<keyword evidence="5" id="KW-0206">Cytoskeleton</keyword>
<dbReference type="AlphaFoldDB" id="A0AAE2BYA9"/>
<dbReference type="InterPro" id="IPR044806">
    <property type="entry name" value="WVD2/WDL1-4"/>
</dbReference>
<dbReference type="GO" id="GO:0005874">
    <property type="term" value="C:microtubule"/>
    <property type="evidence" value="ECO:0007669"/>
    <property type="project" value="UniProtKB-KW"/>
</dbReference>
<name>A0AAE2BYA9_9LAMI</name>
<dbReference type="GO" id="GO:0000226">
    <property type="term" value="P:microtubule cytoskeleton organization"/>
    <property type="evidence" value="ECO:0007669"/>
    <property type="project" value="InterPro"/>
</dbReference>
<organism evidence="9 10">
    <name type="scientific">Sesamum angolense</name>
    <dbReference type="NCBI Taxonomy" id="2727404"/>
    <lineage>
        <taxon>Eukaryota</taxon>
        <taxon>Viridiplantae</taxon>
        <taxon>Streptophyta</taxon>
        <taxon>Embryophyta</taxon>
        <taxon>Tracheophyta</taxon>
        <taxon>Spermatophyta</taxon>
        <taxon>Magnoliopsida</taxon>
        <taxon>eudicotyledons</taxon>
        <taxon>Gunneridae</taxon>
        <taxon>Pentapetalae</taxon>
        <taxon>asterids</taxon>
        <taxon>lamiids</taxon>
        <taxon>Lamiales</taxon>
        <taxon>Pedaliaceae</taxon>
        <taxon>Sesamum</taxon>
    </lineage>
</organism>
<dbReference type="PANTHER" id="PTHR46372">
    <property type="entry name" value="PROTEIN WVD2-LIKE 3"/>
    <property type="match status" value="1"/>
</dbReference>
<keyword evidence="6" id="KW-0175">Coiled coil</keyword>
<dbReference type="GO" id="GO:0008017">
    <property type="term" value="F:microtubule binding"/>
    <property type="evidence" value="ECO:0007669"/>
    <property type="project" value="InterPro"/>
</dbReference>
<feature type="compositionally biased region" description="Polar residues" evidence="7">
    <location>
        <begin position="170"/>
        <end position="181"/>
    </location>
</feature>
<dbReference type="Pfam" id="PF06886">
    <property type="entry name" value="TPX2"/>
    <property type="match status" value="1"/>
</dbReference>
<evidence type="ECO:0000256" key="5">
    <source>
        <dbReference type="ARBA" id="ARBA00023212"/>
    </source>
</evidence>
<feature type="compositionally biased region" description="Polar residues" evidence="7">
    <location>
        <begin position="123"/>
        <end position="132"/>
    </location>
</feature>
<evidence type="ECO:0000256" key="6">
    <source>
        <dbReference type="SAM" id="Coils"/>
    </source>
</evidence>
<comment type="subcellular location">
    <subcellularLocation>
        <location evidence="1">Cytoplasm</location>
        <location evidence="1">Cytoskeleton</location>
    </subcellularLocation>
</comment>
<feature type="compositionally biased region" description="Basic and acidic residues" evidence="7">
    <location>
        <begin position="49"/>
        <end position="78"/>
    </location>
</feature>
<feature type="compositionally biased region" description="Polar residues" evidence="7">
    <location>
        <begin position="140"/>
        <end position="162"/>
    </location>
</feature>
<reference evidence="9" key="2">
    <citation type="journal article" date="2024" name="Plant">
        <title>Genomic evolution and insights into agronomic trait innovations of Sesamum species.</title>
        <authorList>
            <person name="Miao H."/>
            <person name="Wang L."/>
            <person name="Qu L."/>
            <person name="Liu H."/>
            <person name="Sun Y."/>
            <person name="Le M."/>
            <person name="Wang Q."/>
            <person name="Wei S."/>
            <person name="Zheng Y."/>
            <person name="Lin W."/>
            <person name="Duan Y."/>
            <person name="Cao H."/>
            <person name="Xiong S."/>
            <person name="Wang X."/>
            <person name="Wei L."/>
            <person name="Li C."/>
            <person name="Ma Q."/>
            <person name="Ju M."/>
            <person name="Zhao R."/>
            <person name="Li G."/>
            <person name="Mu C."/>
            <person name="Tian Q."/>
            <person name="Mei H."/>
            <person name="Zhang T."/>
            <person name="Gao T."/>
            <person name="Zhang H."/>
        </authorList>
    </citation>
    <scope>NUCLEOTIDE SEQUENCE</scope>
    <source>
        <strain evidence="9">K16</strain>
    </source>
</reference>
<dbReference type="Proteomes" id="UP001289374">
    <property type="component" value="Unassembled WGS sequence"/>
</dbReference>
<keyword evidence="3" id="KW-0963">Cytoplasm</keyword>